<dbReference type="Proteomes" id="UP000659904">
    <property type="component" value="Unassembled WGS sequence"/>
</dbReference>
<protein>
    <recommendedName>
        <fullName evidence="3">Nucleotidyltransferase AbiEii toxin of type IV toxin-antitoxin system</fullName>
    </recommendedName>
</protein>
<dbReference type="InterPro" id="IPR014942">
    <property type="entry name" value="AbiEii"/>
</dbReference>
<sequence>MEARHREITEIALTSVGRYGFALAGGYAVQAHGMGNRLSSDVDLFTDSREQVDFNRAVDEVIAAFAANGYDVTTAIRNDVFARLLLTKHDSTEPDKLEMAVDWRAHPPVATPVGPVLHPDDAVANKMCALFNRAESRDFLDVQAAISSGRYSRETLIELARQADPGFDVHVFATALRSLERITDTDFAEYQVTPERLAALRKDFGDWAHALQKSAA</sequence>
<evidence type="ECO:0008006" key="3">
    <source>
        <dbReference type="Google" id="ProtNLM"/>
    </source>
</evidence>
<name>A0A8J3NZL8_9ACTN</name>
<dbReference type="AlphaFoldDB" id="A0A8J3NZL8"/>
<dbReference type="RefSeq" id="WP_239165501.1">
    <property type="nucleotide sequence ID" value="NZ_BONH01000015.1"/>
</dbReference>
<keyword evidence="2" id="KW-1185">Reference proteome</keyword>
<gene>
    <name evidence="1" type="ORF">Cci01nite_35820</name>
</gene>
<reference evidence="1 2" key="1">
    <citation type="submission" date="2021-01" db="EMBL/GenBank/DDBJ databases">
        <title>Whole genome shotgun sequence of Catellatospora citrea NBRC 14495.</title>
        <authorList>
            <person name="Komaki H."/>
            <person name="Tamura T."/>
        </authorList>
    </citation>
    <scope>NUCLEOTIDE SEQUENCE [LARGE SCALE GENOMIC DNA]</scope>
    <source>
        <strain evidence="1 2">NBRC 14495</strain>
    </source>
</reference>
<organism evidence="1 2">
    <name type="scientific">Catellatospora citrea</name>
    <dbReference type="NCBI Taxonomy" id="53366"/>
    <lineage>
        <taxon>Bacteria</taxon>
        <taxon>Bacillati</taxon>
        <taxon>Actinomycetota</taxon>
        <taxon>Actinomycetes</taxon>
        <taxon>Micromonosporales</taxon>
        <taxon>Micromonosporaceae</taxon>
        <taxon>Catellatospora</taxon>
    </lineage>
</organism>
<evidence type="ECO:0000313" key="1">
    <source>
        <dbReference type="EMBL" id="GIF98488.1"/>
    </source>
</evidence>
<comment type="caution">
    <text evidence="1">The sequence shown here is derived from an EMBL/GenBank/DDBJ whole genome shotgun (WGS) entry which is preliminary data.</text>
</comment>
<accession>A0A8J3NZL8</accession>
<evidence type="ECO:0000313" key="2">
    <source>
        <dbReference type="Proteomes" id="UP000659904"/>
    </source>
</evidence>
<proteinExistence type="predicted"/>
<dbReference type="Pfam" id="PF08843">
    <property type="entry name" value="AbiEii"/>
    <property type="match status" value="1"/>
</dbReference>
<dbReference type="EMBL" id="BONH01000015">
    <property type="protein sequence ID" value="GIF98488.1"/>
    <property type="molecule type" value="Genomic_DNA"/>
</dbReference>